<reference evidence="1 2" key="1">
    <citation type="submission" date="2023-05" db="EMBL/GenBank/DDBJ databases">
        <authorList>
            <person name="Yin Y."/>
            <person name="Lu Z."/>
        </authorList>
    </citation>
    <scope>NUCLEOTIDE SEQUENCE [LARGE SCALE GENOMIC DNA]</scope>
    <source>
        <strain evidence="1 2">ZM22</strain>
    </source>
</reference>
<organism evidence="1 2">
    <name type="scientific">Comamonas resistens</name>
    <dbReference type="NCBI Taxonomy" id="3046670"/>
    <lineage>
        <taxon>Bacteria</taxon>
        <taxon>Pseudomonadati</taxon>
        <taxon>Pseudomonadota</taxon>
        <taxon>Betaproteobacteria</taxon>
        <taxon>Burkholderiales</taxon>
        <taxon>Comamonadaceae</taxon>
        <taxon>Comamonas</taxon>
    </lineage>
</organism>
<dbReference type="RefSeq" id="WP_283488649.1">
    <property type="nucleotide sequence ID" value="NZ_CP125947.1"/>
</dbReference>
<name>A0ABY8SX39_9BURK</name>
<keyword evidence="2" id="KW-1185">Reference proteome</keyword>
<dbReference type="EMBL" id="CP125947">
    <property type="protein sequence ID" value="WHS67622.1"/>
    <property type="molecule type" value="Genomic_DNA"/>
</dbReference>
<dbReference type="Proteomes" id="UP001240697">
    <property type="component" value="Chromosome"/>
</dbReference>
<accession>A0ABY8SX39</accession>
<sequence length="198" mass="21866">MNHATSTPRFLDCQTASDLCPIEQLRGQAESGQLVLRFSALGSDESTALISRLSRELDEHAIFQSRFGSDSQWITILPLVSKARIQAHRQAIHQAMRAYAQTCAELIGKYEADVLSQEWTVDDHGEHCQFVHAGSGQTVEAPFERLTHTSQIDPYFFAVFVKSTAELKPVAELIAHDFHDAARILEVMAAEAAGQSIG</sequence>
<gene>
    <name evidence="1" type="ORF">QMY55_11135</name>
</gene>
<protein>
    <submittedName>
        <fullName evidence="1">Uncharacterized protein</fullName>
    </submittedName>
</protein>
<evidence type="ECO:0000313" key="2">
    <source>
        <dbReference type="Proteomes" id="UP001240697"/>
    </source>
</evidence>
<proteinExistence type="predicted"/>
<evidence type="ECO:0000313" key="1">
    <source>
        <dbReference type="EMBL" id="WHS67622.1"/>
    </source>
</evidence>